<evidence type="ECO:0000313" key="1">
    <source>
        <dbReference type="EMBL" id="GAA1510086.1"/>
    </source>
</evidence>
<evidence type="ECO:0008006" key="3">
    <source>
        <dbReference type="Google" id="ProtNLM"/>
    </source>
</evidence>
<proteinExistence type="predicted"/>
<name>A0ABN2A2P6_9ACTN</name>
<dbReference type="EMBL" id="BAAANC010000001">
    <property type="protein sequence ID" value="GAA1510086.1"/>
    <property type="molecule type" value="Genomic_DNA"/>
</dbReference>
<dbReference type="Proteomes" id="UP001500363">
    <property type="component" value="Unassembled WGS sequence"/>
</dbReference>
<keyword evidence="2" id="KW-1185">Reference proteome</keyword>
<evidence type="ECO:0000313" key="2">
    <source>
        <dbReference type="Proteomes" id="UP001500363"/>
    </source>
</evidence>
<organism evidence="1 2">
    <name type="scientific">Kribbella lupini</name>
    <dbReference type="NCBI Taxonomy" id="291602"/>
    <lineage>
        <taxon>Bacteria</taxon>
        <taxon>Bacillati</taxon>
        <taxon>Actinomycetota</taxon>
        <taxon>Actinomycetes</taxon>
        <taxon>Propionibacteriales</taxon>
        <taxon>Kribbellaceae</taxon>
        <taxon>Kribbella</taxon>
    </lineage>
</organism>
<reference evidence="1 2" key="1">
    <citation type="journal article" date="2019" name="Int. J. Syst. Evol. Microbiol.">
        <title>The Global Catalogue of Microorganisms (GCM) 10K type strain sequencing project: providing services to taxonomists for standard genome sequencing and annotation.</title>
        <authorList>
            <consortium name="The Broad Institute Genomics Platform"/>
            <consortium name="The Broad Institute Genome Sequencing Center for Infectious Disease"/>
            <person name="Wu L."/>
            <person name="Ma J."/>
        </authorList>
    </citation>
    <scope>NUCLEOTIDE SEQUENCE [LARGE SCALE GENOMIC DNA]</scope>
    <source>
        <strain evidence="1 2">JCM 14303</strain>
    </source>
</reference>
<accession>A0ABN2A2P6</accession>
<protein>
    <recommendedName>
        <fullName evidence="3">Polyketide cyclase/dehydrase/lipid transport protein</fullName>
    </recommendedName>
</protein>
<sequence length="146" mass="15787">MPGVEPPFVDEHSRLIPYRREVVWRALNEHATGDLLIGPHNPLALILGTKPRGGFEITTSVEGERLDLVGRHHFSNYLLRFELANGAPGSTAEAAPGATRLSALTFAAFPGPHGRVYRLLVIRSGAHAIATRGILRSVAQLAARRG</sequence>
<comment type="caution">
    <text evidence="1">The sequence shown here is derived from an EMBL/GenBank/DDBJ whole genome shotgun (WGS) entry which is preliminary data.</text>
</comment>
<gene>
    <name evidence="1" type="ORF">GCM10009741_03900</name>
</gene>